<dbReference type="RefSeq" id="XP_018473609.1">
    <property type="nucleotide sequence ID" value="XM_018618107.1"/>
</dbReference>
<gene>
    <name evidence="8" type="primary">LOC108844815</name>
</gene>
<keyword evidence="3" id="KW-0378">Hydrolase</keyword>
<dbReference type="Gene3D" id="3.20.20.80">
    <property type="entry name" value="Glycosidases"/>
    <property type="match status" value="1"/>
</dbReference>
<dbReference type="KEGG" id="rsz:108844815"/>
<dbReference type="InterPro" id="IPR029070">
    <property type="entry name" value="Chitinase_insertion_sf"/>
</dbReference>
<reference evidence="8" key="2">
    <citation type="submission" date="2025-08" db="UniProtKB">
        <authorList>
            <consortium name="RefSeq"/>
        </authorList>
    </citation>
    <scope>IDENTIFICATION</scope>
    <source>
        <tissue evidence="8">Leaf</tissue>
    </source>
</reference>
<proteinExistence type="inferred from homology"/>
<dbReference type="PROSITE" id="PS51910">
    <property type="entry name" value="GH18_2"/>
    <property type="match status" value="1"/>
</dbReference>
<comment type="similarity">
    <text evidence="1">Belongs to the glycosyl hydrolase 18 family. Chitinase class V subfamily.</text>
</comment>
<evidence type="ECO:0000256" key="4">
    <source>
        <dbReference type="ARBA" id="ARBA00023180"/>
    </source>
</evidence>
<dbReference type="FunFam" id="3.10.50.10:FF:000003">
    <property type="entry name" value="Class V chitinase CHIT5b"/>
    <property type="match status" value="1"/>
</dbReference>
<dbReference type="Pfam" id="PF00704">
    <property type="entry name" value="Glyco_hydro_18"/>
    <property type="match status" value="1"/>
</dbReference>
<evidence type="ECO:0000313" key="8">
    <source>
        <dbReference type="RefSeq" id="XP_018473609.1"/>
    </source>
</evidence>
<accession>A0A6J0MNA0</accession>
<dbReference type="Gene3D" id="3.10.50.10">
    <property type="match status" value="1"/>
</dbReference>
<evidence type="ECO:0000256" key="3">
    <source>
        <dbReference type="ARBA" id="ARBA00022801"/>
    </source>
</evidence>
<keyword evidence="5" id="KW-0326">Glycosidase</keyword>
<name>A0A6J0MNA0_RAPSA</name>
<dbReference type="GO" id="GO:0005576">
    <property type="term" value="C:extracellular region"/>
    <property type="evidence" value="ECO:0007669"/>
    <property type="project" value="TreeGrafter"/>
</dbReference>
<dbReference type="SUPFAM" id="SSF54556">
    <property type="entry name" value="Chitinase insertion domain"/>
    <property type="match status" value="1"/>
</dbReference>
<dbReference type="InterPro" id="IPR001223">
    <property type="entry name" value="Glyco_hydro18_cat"/>
</dbReference>
<keyword evidence="4" id="KW-0325">Glycoprotein</keyword>
<dbReference type="SMART" id="SM00636">
    <property type="entry name" value="Glyco_18"/>
    <property type="match status" value="1"/>
</dbReference>
<dbReference type="PANTHER" id="PTHR11177">
    <property type="entry name" value="CHITINASE"/>
    <property type="match status" value="1"/>
</dbReference>
<evidence type="ECO:0000256" key="5">
    <source>
        <dbReference type="ARBA" id="ARBA00023295"/>
    </source>
</evidence>
<dbReference type="GO" id="GO:0005975">
    <property type="term" value="P:carbohydrate metabolic process"/>
    <property type="evidence" value="ECO:0007669"/>
    <property type="project" value="InterPro"/>
</dbReference>
<dbReference type="AlphaFoldDB" id="A0A6J0MNA0"/>
<dbReference type="PANTHER" id="PTHR11177:SF383">
    <property type="entry name" value="GLYCOSYL HYDROLASE FAMILY PROTEIN WITH CHITINASE INSERTION DOMAIN-CONTAINING PROTEIN"/>
    <property type="match status" value="1"/>
</dbReference>
<dbReference type="SUPFAM" id="SSF51445">
    <property type="entry name" value="(Trans)glycosidases"/>
    <property type="match status" value="1"/>
</dbReference>
<keyword evidence="2" id="KW-0732">Signal</keyword>
<dbReference type="GO" id="GO:0006032">
    <property type="term" value="P:chitin catabolic process"/>
    <property type="evidence" value="ECO:0007669"/>
    <property type="project" value="TreeGrafter"/>
</dbReference>
<organism evidence="7 8">
    <name type="scientific">Raphanus sativus</name>
    <name type="common">Radish</name>
    <name type="synonym">Raphanus raphanistrum var. sativus</name>
    <dbReference type="NCBI Taxonomy" id="3726"/>
    <lineage>
        <taxon>Eukaryota</taxon>
        <taxon>Viridiplantae</taxon>
        <taxon>Streptophyta</taxon>
        <taxon>Embryophyta</taxon>
        <taxon>Tracheophyta</taxon>
        <taxon>Spermatophyta</taxon>
        <taxon>Magnoliopsida</taxon>
        <taxon>eudicotyledons</taxon>
        <taxon>Gunneridae</taxon>
        <taxon>Pentapetalae</taxon>
        <taxon>rosids</taxon>
        <taxon>malvids</taxon>
        <taxon>Brassicales</taxon>
        <taxon>Brassicaceae</taxon>
        <taxon>Brassiceae</taxon>
        <taxon>Raphanus</taxon>
    </lineage>
</organism>
<dbReference type="OrthoDB" id="76388at2759"/>
<feature type="domain" description="GH18" evidence="6">
    <location>
        <begin position="11"/>
        <end position="359"/>
    </location>
</feature>
<dbReference type="CDD" id="cd02879">
    <property type="entry name" value="GH18_plant_chitinase_class_V"/>
    <property type="match status" value="1"/>
</dbReference>
<evidence type="ECO:0000256" key="2">
    <source>
        <dbReference type="ARBA" id="ARBA00022729"/>
    </source>
</evidence>
<evidence type="ECO:0000313" key="7">
    <source>
        <dbReference type="Proteomes" id="UP000504610"/>
    </source>
</evidence>
<dbReference type="GeneID" id="108844815"/>
<dbReference type="InterPro" id="IPR050314">
    <property type="entry name" value="Glycosyl_Hydrlase_18"/>
</dbReference>
<evidence type="ECO:0000256" key="1">
    <source>
        <dbReference type="ARBA" id="ARBA00008682"/>
    </source>
</evidence>
<dbReference type="InterPro" id="IPR011583">
    <property type="entry name" value="Chitinase_II/V-like_cat"/>
</dbReference>
<dbReference type="Proteomes" id="UP000504610">
    <property type="component" value="Chromosome 3"/>
</dbReference>
<evidence type="ECO:0000259" key="6">
    <source>
        <dbReference type="PROSITE" id="PS51910"/>
    </source>
</evidence>
<dbReference type="GO" id="GO:0008061">
    <property type="term" value="F:chitin binding"/>
    <property type="evidence" value="ECO:0007669"/>
    <property type="project" value="InterPro"/>
</dbReference>
<sequence>MSNETPQSSSPVKASYYFLNSGKKFDTETTDSTVFTHLFWAFAQIDPSSHEVDISTMNLPQFYKFTEIVHVKNKPLQFLLSIGGKNAAKTAFDSMTSKPENRKAFIDSSISVAREYGFNGLDLVNLAWEYPSNTVEMANFKKLIEEWRVAVQNDSDDSGRLPLLLTAAVHYSPYYNSVQYPVQAIADNLDFVNIMSYDFYGPGWSDVTGPPAALYDPSNPAGISGDAGLRKWLEANLPAKKAVLGFSYCGWAWKLEDPKASGYDAATDGAAITPDGSVTYDEIKDYIVTSGAATYHDPAVVGFYCHAGTTWIGYDDNQSIVSKVKYAKQNGLHGYFSWHLAADYNGGLSRAASLAWDTTDITTGK</sequence>
<reference evidence="7" key="1">
    <citation type="journal article" date="2019" name="Database">
        <title>The radish genome database (RadishGD): an integrated information resource for radish genomics.</title>
        <authorList>
            <person name="Yu H.J."/>
            <person name="Baek S."/>
            <person name="Lee Y.J."/>
            <person name="Cho A."/>
            <person name="Mun J.H."/>
        </authorList>
    </citation>
    <scope>NUCLEOTIDE SEQUENCE [LARGE SCALE GENOMIC DNA]</scope>
    <source>
        <strain evidence="7">cv. WK10039</strain>
    </source>
</reference>
<keyword evidence="7" id="KW-1185">Reference proteome</keyword>
<dbReference type="InterPro" id="IPR017853">
    <property type="entry name" value="GH"/>
</dbReference>
<dbReference type="GO" id="GO:0004568">
    <property type="term" value="F:chitinase activity"/>
    <property type="evidence" value="ECO:0007669"/>
    <property type="project" value="TreeGrafter"/>
</dbReference>
<protein>
    <submittedName>
        <fullName evidence="8">Class V chitinase-like</fullName>
    </submittedName>
</protein>